<dbReference type="InterPro" id="IPR050064">
    <property type="entry name" value="IGPS_HisA/HisF"/>
</dbReference>
<dbReference type="GO" id="GO:0000105">
    <property type="term" value="P:L-histidine biosynthetic process"/>
    <property type="evidence" value="ECO:0007669"/>
    <property type="project" value="UniProtKB-KW"/>
</dbReference>
<dbReference type="Proteomes" id="UP000295334">
    <property type="component" value="Unassembled WGS sequence"/>
</dbReference>
<reference evidence="6 7" key="1">
    <citation type="submission" date="2019-03" db="EMBL/GenBank/DDBJ databases">
        <authorList>
            <person name="Kim M.K.M."/>
        </authorList>
    </citation>
    <scope>NUCLEOTIDE SEQUENCE [LARGE SCALE GENOMIC DNA]</scope>
    <source>
        <strain evidence="6 7">17J68-12</strain>
    </source>
</reference>
<dbReference type="GO" id="GO:0016829">
    <property type="term" value="F:lyase activity"/>
    <property type="evidence" value="ECO:0007669"/>
    <property type="project" value="UniProtKB-KW"/>
</dbReference>
<keyword evidence="7" id="KW-1185">Reference proteome</keyword>
<dbReference type="Pfam" id="PF00977">
    <property type="entry name" value="His_biosynth"/>
    <property type="match status" value="1"/>
</dbReference>
<dbReference type="EMBL" id="SJZI01000042">
    <property type="protein sequence ID" value="TCJ14183.1"/>
    <property type="molecule type" value="Genomic_DNA"/>
</dbReference>
<dbReference type="EC" id="4.1.3.-" evidence="6"/>
<evidence type="ECO:0000256" key="4">
    <source>
        <dbReference type="ARBA" id="ARBA00029440"/>
    </source>
</evidence>
<comment type="pathway">
    <text evidence="4">Amino-acid biosynthesis.</text>
</comment>
<evidence type="ECO:0000256" key="3">
    <source>
        <dbReference type="ARBA" id="ARBA00023102"/>
    </source>
</evidence>
<keyword evidence="3 5" id="KW-0368">Histidine biosynthesis</keyword>
<evidence type="ECO:0000256" key="1">
    <source>
        <dbReference type="ARBA" id="ARBA00009667"/>
    </source>
</evidence>
<comment type="caution">
    <text evidence="6">The sequence shown here is derived from an EMBL/GenBank/DDBJ whole genome shotgun (WGS) entry which is preliminary data.</text>
</comment>
<dbReference type="Gene3D" id="3.20.20.70">
    <property type="entry name" value="Aldolase class I"/>
    <property type="match status" value="1"/>
</dbReference>
<dbReference type="PANTHER" id="PTHR21235">
    <property type="entry name" value="IMIDAZOLE GLYCEROL PHOSPHATE SYNTHASE SUBUNIT HISF/H IGP SYNTHASE SUBUNIT HISF/H"/>
    <property type="match status" value="1"/>
</dbReference>
<comment type="similarity">
    <text evidence="1 5">Belongs to the HisA/HisF family.</text>
</comment>
<proteinExistence type="inferred from homology"/>
<evidence type="ECO:0000256" key="5">
    <source>
        <dbReference type="RuleBase" id="RU003657"/>
    </source>
</evidence>
<dbReference type="InterPro" id="IPR013785">
    <property type="entry name" value="Aldolase_TIM"/>
</dbReference>
<dbReference type="OrthoDB" id="9781903at2"/>
<dbReference type="InterPro" id="IPR006062">
    <property type="entry name" value="His_biosynth"/>
</dbReference>
<evidence type="ECO:0000313" key="6">
    <source>
        <dbReference type="EMBL" id="TCJ14183.1"/>
    </source>
</evidence>
<dbReference type="GO" id="GO:0000107">
    <property type="term" value="F:imidazoleglycerol-phosphate synthase activity"/>
    <property type="evidence" value="ECO:0007669"/>
    <property type="project" value="TreeGrafter"/>
</dbReference>
<dbReference type="RefSeq" id="WP_131449059.1">
    <property type="nucleotide sequence ID" value="NZ_SJZI01000042.1"/>
</dbReference>
<evidence type="ECO:0000256" key="2">
    <source>
        <dbReference type="ARBA" id="ARBA00022605"/>
    </source>
</evidence>
<protein>
    <submittedName>
        <fullName evidence="6">Imidazole glycerol phosphate synthase subunit HisF</fullName>
        <ecNumber evidence="6">4.1.3.-</ecNumber>
    </submittedName>
</protein>
<gene>
    <name evidence="6" type="primary">hisF</name>
    <name evidence="6" type="ORF">EPD60_09250</name>
</gene>
<dbReference type="SUPFAM" id="SSF51366">
    <property type="entry name" value="Ribulose-phoshate binding barrel"/>
    <property type="match status" value="1"/>
</dbReference>
<evidence type="ECO:0000313" key="7">
    <source>
        <dbReference type="Proteomes" id="UP000295334"/>
    </source>
</evidence>
<dbReference type="InterPro" id="IPR011060">
    <property type="entry name" value="RibuloseP-bd_barrel"/>
</dbReference>
<sequence>MLKKRIAACLPVYNGVVVQSIRFNKYLPVGRPPVILEFLNKWGIDDVMMVDITARKRGERPDFGMYRLAAQRCQVPLAIGGGINDLHDVEELIMRCGADKVSFNRALFTNTELITAVAKGYGDQCAVVSIDAVKTDDGYRVFNYLDKSNEAITPADAARKAVDLGAGEILINSVDRDGTYTGYDLELIRTITDAVHVPVIAAGGARNANDMLQLLNEVPVSAAAAGNFFHFTEHSVNITKRHLLNNGVDLRLETHADYAESTVDESLRLLKKSDSTLENLLYIHIEKEII</sequence>
<dbReference type="PANTHER" id="PTHR21235:SF2">
    <property type="entry name" value="IMIDAZOLE GLYCEROL PHOSPHATE SYNTHASE HISHF"/>
    <property type="match status" value="1"/>
</dbReference>
<dbReference type="AlphaFoldDB" id="A0A4R1BB47"/>
<keyword evidence="6" id="KW-0456">Lyase</keyword>
<keyword evidence="2 5" id="KW-0028">Amino-acid biosynthesis</keyword>
<name>A0A4R1BB47_9BACT</name>
<accession>A0A4R1BB47</accession>
<organism evidence="6 7">
    <name type="scientific">Flaviaesturariibacter flavus</name>
    <dbReference type="NCBI Taxonomy" id="2502780"/>
    <lineage>
        <taxon>Bacteria</taxon>
        <taxon>Pseudomonadati</taxon>
        <taxon>Bacteroidota</taxon>
        <taxon>Chitinophagia</taxon>
        <taxon>Chitinophagales</taxon>
        <taxon>Chitinophagaceae</taxon>
        <taxon>Flaviaestuariibacter</taxon>
    </lineage>
</organism>